<evidence type="ECO:0000256" key="7">
    <source>
        <dbReference type="SAM" id="SignalP"/>
    </source>
</evidence>
<evidence type="ECO:0000313" key="9">
    <source>
        <dbReference type="Proteomes" id="UP000197781"/>
    </source>
</evidence>
<dbReference type="AlphaFoldDB" id="A0A220MQU4"/>
<accession>A0A220MQU4</accession>
<protein>
    <recommendedName>
        <fullName evidence="10">Cellulose synthase</fullName>
    </recommendedName>
</protein>
<dbReference type="Proteomes" id="UP000197781">
    <property type="component" value="Chromosome"/>
</dbReference>
<dbReference type="PANTHER" id="PTHR39083:SF1">
    <property type="entry name" value="CYCLIC DI-GMP-BINDING PROTEIN"/>
    <property type="match status" value="1"/>
</dbReference>
<keyword evidence="5 6" id="KW-0472">Membrane</keyword>
<name>A0A220MQU4_9BACL</name>
<keyword evidence="2" id="KW-1003">Cell membrane</keyword>
<feature type="signal peptide" evidence="7">
    <location>
        <begin position="1"/>
        <end position="29"/>
    </location>
</feature>
<dbReference type="GO" id="GO:0006011">
    <property type="term" value="P:UDP-alpha-D-glucose metabolic process"/>
    <property type="evidence" value="ECO:0007669"/>
    <property type="project" value="InterPro"/>
</dbReference>
<evidence type="ECO:0000313" key="8">
    <source>
        <dbReference type="EMBL" id="ASJ57079.1"/>
    </source>
</evidence>
<evidence type="ECO:0000256" key="4">
    <source>
        <dbReference type="ARBA" id="ARBA00022989"/>
    </source>
</evidence>
<feature type="transmembrane region" description="Helical" evidence="6">
    <location>
        <begin position="720"/>
        <end position="743"/>
    </location>
</feature>
<dbReference type="PANTHER" id="PTHR39083">
    <property type="entry name" value="CYCLIC DI-GMP-BINDING PROTEIN"/>
    <property type="match status" value="1"/>
</dbReference>
<dbReference type="Gene3D" id="2.60.120.260">
    <property type="entry name" value="Galactose-binding domain-like"/>
    <property type="match status" value="2"/>
</dbReference>
<comment type="subcellular location">
    <subcellularLocation>
        <location evidence="1">Cell membrane</location>
        <topology evidence="1">Single-pass membrane protein</topology>
    </subcellularLocation>
</comment>
<dbReference type="EMBL" id="CP018145">
    <property type="protein sequence ID" value="ASJ57079.1"/>
    <property type="molecule type" value="Genomic_DNA"/>
</dbReference>
<dbReference type="Pfam" id="PF03170">
    <property type="entry name" value="BcsB"/>
    <property type="match status" value="1"/>
</dbReference>
<keyword evidence="7" id="KW-0732">Signal</keyword>
<dbReference type="GO" id="GO:0005886">
    <property type="term" value="C:plasma membrane"/>
    <property type="evidence" value="ECO:0007669"/>
    <property type="project" value="UniProtKB-SubCell"/>
</dbReference>
<keyword evidence="4 6" id="KW-1133">Transmembrane helix</keyword>
<evidence type="ECO:0000256" key="3">
    <source>
        <dbReference type="ARBA" id="ARBA00022692"/>
    </source>
</evidence>
<sequence length="754" mass="83510">MKRNNWKPAFALLTVTALLFGQGVGTLYAQGKTAPTQAGATAPSGQAMRPAVFTFSSLAKQAKTTYASNGLDKTPGTVLRFTSETVTLDGVNESFDYFYSVPRATIGSSNYLDISFSHSELLNGTRSTLTVSVDDKPLKSVFLTKETAQQGKIRIPLGADETALGFHKITITKHSLLTDNICDDQNDPANWVKIDKSSFAFLDTRAVTSSADLLREYPVPFVEPGNSTEVFTKIVVPDAADQDVVAAALKVATSLSAQTATKRPIPIMTESEWKAKGELGHVIAIGNPEGWTGPLKTLVAEQEIATREQKLGLDYYQMRVNQSAEAKLLLLVSRGKETNFAETIHLLTDKEMNKQLAGNQLTVKQVPSVQTAEQSPISLSLASGGYSHVMLEHANSRTEQVTLKIPSHWKITGDVSLDLKLKISPLLMQKYEGEDKPQHQLTVTVNGVPYTVMLQQLKAVDDNDNYQVSIPISQSVIKEANHALTVSFSASMNEKGDVCAPENNMGRWVFVDKESSLNVPHEVPAQRSFRYWPAPFVQDAGWKDTAFLLPEKWTGSYLSQFSMLMNNMLSEVGNRKGSSFVIFQEPLNEKALQEIASYNVIAMGDIEQYPSLQKVQGQLLINEAKQLNQYHVINETSRYVAWVQPSIWNQERTLSVFQSADESKASQGTFLHADLLEYLKNSNEDGQIVVMSKSKEVFSIQLEDHEEKQTKGINEVVGNIPLWLIGVILAVFLIVLVIFIRLLKKEKEKSRRGR</sequence>
<gene>
    <name evidence="8" type="ORF">BP422_28425</name>
</gene>
<reference evidence="8 9" key="1">
    <citation type="submission" date="2016-11" db="EMBL/GenBank/DDBJ databases">
        <authorList>
            <person name="Jaros S."/>
            <person name="Januszkiewicz K."/>
            <person name="Wedrychowicz H."/>
        </authorList>
    </citation>
    <scope>NUCLEOTIDE SEQUENCE [LARGE SCALE GENOMIC DNA]</scope>
    <source>
        <strain evidence="8 9">NF2</strain>
    </source>
</reference>
<dbReference type="RefSeq" id="WP_088910542.1">
    <property type="nucleotide sequence ID" value="NZ_CP018145.1"/>
</dbReference>
<proteinExistence type="predicted"/>
<keyword evidence="3 6" id="KW-0812">Transmembrane</keyword>
<dbReference type="InterPro" id="IPR018513">
    <property type="entry name" value="Cell_synthase_bac"/>
</dbReference>
<evidence type="ECO:0008006" key="10">
    <source>
        <dbReference type="Google" id="ProtNLM"/>
    </source>
</evidence>
<dbReference type="KEGG" id="bfm:BP422_28425"/>
<evidence type="ECO:0000256" key="1">
    <source>
        <dbReference type="ARBA" id="ARBA00004162"/>
    </source>
</evidence>
<evidence type="ECO:0000256" key="5">
    <source>
        <dbReference type="ARBA" id="ARBA00023136"/>
    </source>
</evidence>
<organism evidence="8 9">
    <name type="scientific">Brevibacillus formosus</name>
    <dbReference type="NCBI Taxonomy" id="54913"/>
    <lineage>
        <taxon>Bacteria</taxon>
        <taxon>Bacillati</taxon>
        <taxon>Bacillota</taxon>
        <taxon>Bacilli</taxon>
        <taxon>Bacillales</taxon>
        <taxon>Paenibacillaceae</taxon>
        <taxon>Brevibacillus</taxon>
    </lineage>
</organism>
<evidence type="ECO:0000256" key="2">
    <source>
        <dbReference type="ARBA" id="ARBA00022475"/>
    </source>
</evidence>
<evidence type="ECO:0000256" key="6">
    <source>
        <dbReference type="SAM" id="Phobius"/>
    </source>
</evidence>
<feature type="chain" id="PRO_5012713629" description="Cellulose synthase" evidence="7">
    <location>
        <begin position="30"/>
        <end position="754"/>
    </location>
</feature>